<dbReference type="PANTHER" id="PTHR43317">
    <property type="entry name" value="THERMOSPERMINE SYNTHASE ACAULIS5"/>
    <property type="match status" value="1"/>
</dbReference>
<keyword evidence="1" id="KW-0620">Polyamine biosynthesis</keyword>
<dbReference type="EMBL" id="FWFV01000005">
    <property type="protein sequence ID" value="SLN46038.1"/>
    <property type="molecule type" value="Genomic_DNA"/>
</dbReference>
<sequence length="523" mass="54350">MPFDLRATVPSLPERHTAPFREGGLGTVAKDAAMRFSITIGLILVLSAVGLTYEIAAGRVLAPFFGTSLLTWTAVIATVLAGFSLGNAMGGFVAERERRVAVGNVRVALVATAVLMALSPSALGLLYAWGVRGTGGMLMSVVLTFFPASVFVSLPSPFLAKAAIEARPGREGSSLGLVLAAGSTGAILGAILAGFVALPLAGSAATFAACGATALLCLPFVRSTPPGGGTRESADEPRSGVIVGAAAFVALAGLAGGRICEYESGLSCLHVVREGDRVSLYSDGITQAAEGIGNRNVESPDLALSYTRWLWARMDRDLGPAPSVLFVGGGGYTLPTKLLASRPAAQAVAVEIDPLVTRVVRQHMPRAGEMIARTGTIATGNDPDAEGRLGIVHADGRVYLNETERQFDAVVMDAFSSNTVPAHLVTRETFERLRSIVGGPVYVNLIDAPNGPLARGVHAILSGLYPYVIAEQGDLNSIGRTNIVLAASRTPLAPLDGDPGEYEPARISPARAFTDDRGWAGHR</sequence>
<gene>
    <name evidence="3" type="ORF">PAM7066_02003</name>
</gene>
<dbReference type="STRING" id="315423.SAMN04488020_10558"/>
<evidence type="ECO:0000256" key="2">
    <source>
        <dbReference type="SAM" id="Phobius"/>
    </source>
</evidence>
<dbReference type="Gene3D" id="3.40.50.150">
    <property type="entry name" value="Vaccinia Virus protein VP39"/>
    <property type="match status" value="1"/>
</dbReference>
<dbReference type="SUPFAM" id="SSF53335">
    <property type="entry name" value="S-adenosyl-L-methionine-dependent methyltransferases"/>
    <property type="match status" value="1"/>
</dbReference>
<protein>
    <submittedName>
        <fullName evidence="3">Spermidine synthase</fullName>
    </submittedName>
</protein>
<feature type="transmembrane region" description="Helical" evidence="2">
    <location>
        <begin position="69"/>
        <end position="93"/>
    </location>
</feature>
<dbReference type="SUPFAM" id="SSF103473">
    <property type="entry name" value="MFS general substrate transporter"/>
    <property type="match status" value="1"/>
</dbReference>
<proteinExistence type="predicted"/>
<feature type="transmembrane region" description="Helical" evidence="2">
    <location>
        <begin position="135"/>
        <end position="154"/>
    </location>
</feature>
<accession>A0A1Y5SQE3</accession>
<dbReference type="Pfam" id="PF01564">
    <property type="entry name" value="Spermine_synth"/>
    <property type="match status" value="1"/>
</dbReference>
<dbReference type="InterPro" id="IPR029063">
    <property type="entry name" value="SAM-dependent_MTases_sf"/>
</dbReference>
<feature type="transmembrane region" description="Helical" evidence="2">
    <location>
        <begin position="105"/>
        <end position="129"/>
    </location>
</feature>
<dbReference type="NCBIfam" id="NF037959">
    <property type="entry name" value="MFS_SpdSyn"/>
    <property type="match status" value="1"/>
</dbReference>
<dbReference type="Proteomes" id="UP000193870">
    <property type="component" value="Unassembled WGS sequence"/>
</dbReference>
<evidence type="ECO:0000313" key="4">
    <source>
        <dbReference type="Proteomes" id="UP000193870"/>
    </source>
</evidence>
<evidence type="ECO:0000256" key="1">
    <source>
        <dbReference type="ARBA" id="ARBA00023115"/>
    </source>
</evidence>
<keyword evidence="4" id="KW-1185">Reference proteome</keyword>
<organism evidence="3 4">
    <name type="scientific">Palleronia marisminoris</name>
    <dbReference type="NCBI Taxonomy" id="315423"/>
    <lineage>
        <taxon>Bacteria</taxon>
        <taxon>Pseudomonadati</taxon>
        <taxon>Pseudomonadota</taxon>
        <taxon>Alphaproteobacteria</taxon>
        <taxon>Rhodobacterales</taxon>
        <taxon>Roseobacteraceae</taxon>
        <taxon>Palleronia</taxon>
    </lineage>
</organism>
<dbReference type="GO" id="GO:0010487">
    <property type="term" value="F:thermospermine synthase activity"/>
    <property type="evidence" value="ECO:0007669"/>
    <property type="project" value="TreeGrafter"/>
</dbReference>
<name>A0A1Y5SQE3_9RHOB</name>
<keyword evidence="2" id="KW-1133">Transmembrane helix</keyword>
<reference evidence="3 4" key="1">
    <citation type="submission" date="2017-03" db="EMBL/GenBank/DDBJ databases">
        <authorList>
            <person name="Afonso C.L."/>
            <person name="Miller P.J."/>
            <person name="Scott M.A."/>
            <person name="Spackman E."/>
            <person name="Goraichik I."/>
            <person name="Dimitrov K.M."/>
            <person name="Suarez D.L."/>
            <person name="Swayne D.E."/>
        </authorList>
    </citation>
    <scope>NUCLEOTIDE SEQUENCE [LARGE SCALE GENOMIC DNA]</scope>
    <source>
        <strain evidence="3 4">CECT 7066</strain>
    </source>
</reference>
<feature type="transmembrane region" description="Helical" evidence="2">
    <location>
        <begin position="36"/>
        <end position="57"/>
    </location>
</feature>
<dbReference type="PANTHER" id="PTHR43317:SF1">
    <property type="entry name" value="THERMOSPERMINE SYNTHASE ACAULIS5"/>
    <property type="match status" value="1"/>
</dbReference>
<dbReference type="InterPro" id="IPR036259">
    <property type="entry name" value="MFS_trans_sf"/>
</dbReference>
<keyword evidence="2" id="KW-0812">Transmembrane</keyword>
<dbReference type="AlphaFoldDB" id="A0A1Y5SQE3"/>
<keyword evidence="2" id="KW-0472">Membrane</keyword>
<feature type="transmembrane region" description="Helical" evidence="2">
    <location>
        <begin position="175"/>
        <end position="198"/>
    </location>
</feature>
<dbReference type="GO" id="GO:0006596">
    <property type="term" value="P:polyamine biosynthetic process"/>
    <property type="evidence" value="ECO:0007669"/>
    <property type="project" value="UniProtKB-KW"/>
</dbReference>
<evidence type="ECO:0000313" key="3">
    <source>
        <dbReference type="EMBL" id="SLN46038.1"/>
    </source>
</evidence>